<dbReference type="EMBL" id="GG662316">
    <property type="protein sequence ID" value="EAS05903.2"/>
    <property type="molecule type" value="Genomic_DNA"/>
</dbReference>
<gene>
    <name evidence="1" type="ORF">TTHERM_00790500</name>
</gene>
<dbReference type="GeneID" id="7830361"/>
<dbReference type="HOGENOM" id="CLU_419516_0_0_1"/>
<dbReference type="Proteomes" id="UP000009168">
    <property type="component" value="Unassembled WGS sequence"/>
</dbReference>
<dbReference type="GO" id="GO:0031267">
    <property type="term" value="F:small GTPase binding"/>
    <property type="evidence" value="ECO:0007669"/>
    <property type="project" value="TreeGrafter"/>
</dbReference>
<dbReference type="GO" id="GO:0006913">
    <property type="term" value="P:nucleocytoplasmic transport"/>
    <property type="evidence" value="ECO:0007669"/>
    <property type="project" value="TreeGrafter"/>
</dbReference>
<accession>Q24DT7</accession>
<dbReference type="AlphaFoldDB" id="Q24DT7"/>
<dbReference type="SUPFAM" id="SSF52047">
    <property type="entry name" value="RNI-like"/>
    <property type="match status" value="1"/>
</dbReference>
<name>Q24DT7_TETTS</name>
<dbReference type="InterPro" id="IPR032675">
    <property type="entry name" value="LRR_dom_sf"/>
</dbReference>
<dbReference type="InParanoid" id="Q24DT7"/>
<protein>
    <recommendedName>
        <fullName evidence="3">Kinase domain protein</fullName>
    </recommendedName>
</protein>
<dbReference type="Gene3D" id="3.80.10.10">
    <property type="entry name" value="Ribonuclease Inhibitor"/>
    <property type="match status" value="2"/>
</dbReference>
<keyword evidence="2" id="KW-1185">Reference proteome</keyword>
<dbReference type="GO" id="GO:0048471">
    <property type="term" value="C:perinuclear region of cytoplasm"/>
    <property type="evidence" value="ECO:0007669"/>
    <property type="project" value="TreeGrafter"/>
</dbReference>
<dbReference type="InterPro" id="IPR027038">
    <property type="entry name" value="RanGap"/>
</dbReference>
<dbReference type="GO" id="GO:0005634">
    <property type="term" value="C:nucleus"/>
    <property type="evidence" value="ECO:0007669"/>
    <property type="project" value="TreeGrafter"/>
</dbReference>
<reference evidence="2" key="1">
    <citation type="journal article" date="2006" name="PLoS Biol.">
        <title>Macronuclear genome sequence of the ciliate Tetrahymena thermophila, a model eukaryote.</title>
        <authorList>
            <person name="Eisen J.A."/>
            <person name="Coyne R.S."/>
            <person name="Wu M."/>
            <person name="Wu D."/>
            <person name="Thiagarajan M."/>
            <person name="Wortman J.R."/>
            <person name="Badger J.H."/>
            <person name="Ren Q."/>
            <person name="Amedeo P."/>
            <person name="Jones K.M."/>
            <person name="Tallon L.J."/>
            <person name="Delcher A.L."/>
            <person name="Salzberg S.L."/>
            <person name="Silva J.C."/>
            <person name="Haas B.J."/>
            <person name="Majoros W.H."/>
            <person name="Farzad M."/>
            <person name="Carlton J.M."/>
            <person name="Smith R.K. Jr."/>
            <person name="Garg J."/>
            <person name="Pearlman R.E."/>
            <person name="Karrer K.M."/>
            <person name="Sun L."/>
            <person name="Manning G."/>
            <person name="Elde N.C."/>
            <person name="Turkewitz A.P."/>
            <person name="Asai D.J."/>
            <person name="Wilkes D.E."/>
            <person name="Wang Y."/>
            <person name="Cai H."/>
            <person name="Collins K."/>
            <person name="Stewart B.A."/>
            <person name="Lee S.R."/>
            <person name="Wilamowska K."/>
            <person name="Weinberg Z."/>
            <person name="Ruzzo W.L."/>
            <person name="Wloga D."/>
            <person name="Gaertig J."/>
            <person name="Frankel J."/>
            <person name="Tsao C.-C."/>
            <person name="Gorovsky M.A."/>
            <person name="Keeling P.J."/>
            <person name="Waller R.F."/>
            <person name="Patron N.J."/>
            <person name="Cherry J.M."/>
            <person name="Stover N.A."/>
            <person name="Krieger C.J."/>
            <person name="del Toro C."/>
            <person name="Ryder H.F."/>
            <person name="Williamson S.C."/>
            <person name="Barbeau R.A."/>
            <person name="Hamilton E.P."/>
            <person name="Orias E."/>
        </authorList>
    </citation>
    <scope>NUCLEOTIDE SEQUENCE [LARGE SCALE GENOMIC DNA]</scope>
    <source>
        <strain evidence="2">SB210</strain>
    </source>
</reference>
<dbReference type="PANTHER" id="PTHR24113:SF15">
    <property type="entry name" value="NACHT DOMAIN-CONTAINING PROTEIN"/>
    <property type="match status" value="1"/>
</dbReference>
<proteinExistence type="predicted"/>
<dbReference type="PANTHER" id="PTHR24113">
    <property type="entry name" value="RAN GTPASE-ACTIVATING PROTEIN 1"/>
    <property type="match status" value="1"/>
</dbReference>
<dbReference type="GO" id="GO:0005829">
    <property type="term" value="C:cytosol"/>
    <property type="evidence" value="ECO:0007669"/>
    <property type="project" value="TreeGrafter"/>
</dbReference>
<sequence length="399" mass="45715">MQDENELNENQINHLIQAFSALKNILLLELHIGQTNFLFNKGCNLIQTWFQNLSNLQQLEIIIEAENFIGNDGLIALSQGIKSLDQLRVLVISIDDQYNEDQYTDISHKQIDITSTEEIAQAIRELKCIQEIHLDINSVCSLNLLSVILNKNIQYPNQVYLNHFQKLNFVKNIEVQNEQNIQKLSLIITPYRSIKHQGSKALSLGLQQIQSLVYLSIEIGFGNSIGPDGAEEISNALKLLMNLESLNLNFSYTKLNKNGALCIIDAIKELKLLKSLTFIVGEHNSIQKESIIELGNSIESLKNLQFLRVVVNSGNSILEYGMKAFLESLSNLINLNHLHLNLQTDSLFFRKYQNYCDYFLNLPKLYSLTFKLKDQILSEINPKRKIKKLVNYQSKYQII</sequence>
<evidence type="ECO:0008006" key="3">
    <source>
        <dbReference type="Google" id="ProtNLM"/>
    </source>
</evidence>
<organism evidence="1 2">
    <name type="scientific">Tetrahymena thermophila (strain SB210)</name>
    <dbReference type="NCBI Taxonomy" id="312017"/>
    <lineage>
        <taxon>Eukaryota</taxon>
        <taxon>Sar</taxon>
        <taxon>Alveolata</taxon>
        <taxon>Ciliophora</taxon>
        <taxon>Intramacronucleata</taxon>
        <taxon>Oligohymenophorea</taxon>
        <taxon>Hymenostomatida</taxon>
        <taxon>Tetrahymenina</taxon>
        <taxon>Tetrahymenidae</taxon>
        <taxon>Tetrahymena</taxon>
    </lineage>
</organism>
<dbReference type="KEGG" id="tet:TTHERM_00790500"/>
<evidence type="ECO:0000313" key="2">
    <source>
        <dbReference type="Proteomes" id="UP000009168"/>
    </source>
</evidence>
<dbReference type="RefSeq" id="XP_001026148.2">
    <property type="nucleotide sequence ID" value="XM_001026148.2"/>
</dbReference>
<dbReference type="GO" id="GO:0005096">
    <property type="term" value="F:GTPase activator activity"/>
    <property type="evidence" value="ECO:0007669"/>
    <property type="project" value="InterPro"/>
</dbReference>
<evidence type="ECO:0000313" key="1">
    <source>
        <dbReference type="EMBL" id="EAS05903.2"/>
    </source>
</evidence>